<dbReference type="GO" id="GO:0016301">
    <property type="term" value="F:kinase activity"/>
    <property type="evidence" value="ECO:0007669"/>
    <property type="project" value="UniProtKB-KW"/>
</dbReference>
<dbReference type="PANTHER" id="PTHR40448">
    <property type="entry name" value="TWO-COMPONENT SENSOR HISTIDINE KINASE"/>
    <property type="match status" value="1"/>
</dbReference>
<sequence length="424" mass="48242">MFTSENIIETVNCVFEACIVIFYLYQIMKEQYRYTPKFLVIPAVGMFGVLVSVTLADANPWLKLVLVFASMMIISVIMFESKIRSIIFYCLMFIVVILASEIIPMGALTLMNLGTPESQLNSGMGRYIGMACSKLFCFWISIYIAEYLRPKQREMPFKNWLLIIFVPLLSLIVLNGIFVSSTVSPRRTVVYLLSVAGIFLLNIFVFDFFDTYSNTLKLQLMEQRLQSEEENYRLIENKYTEIRQLKHDISNQLAAAKRMFRQGSGPEAVVHLDRLYSKVNDASGVCYTGISAVDAIVNMKWAKSLKEGIPFSCKVMVTDQMDTDELLLCRIIANLLDNAIEGTQRSQTEDKYVYISIIQNNKKLRICVMNPSDEVDADNLTTKKEGYGHGIGVSSVREAVKQLDGILSFKWEKSIFTADIMIAY</sequence>
<feature type="transmembrane region" description="Helical" evidence="2">
    <location>
        <begin position="37"/>
        <end position="55"/>
    </location>
</feature>
<keyword evidence="2" id="KW-0812">Transmembrane</keyword>
<proteinExistence type="predicted"/>
<dbReference type="InterPro" id="IPR036890">
    <property type="entry name" value="HATPase_C_sf"/>
</dbReference>
<comment type="caution">
    <text evidence="4">The sequence shown here is derived from an EMBL/GenBank/DDBJ whole genome shotgun (WGS) entry which is preliminary data.</text>
</comment>
<feature type="transmembrane region" description="Helical" evidence="2">
    <location>
        <begin position="189"/>
        <end position="209"/>
    </location>
</feature>
<protein>
    <submittedName>
        <fullName evidence="4">Sensor histidine kinase YesM</fullName>
    </submittedName>
</protein>
<feature type="transmembrane region" description="Helical" evidence="2">
    <location>
        <begin position="6"/>
        <end position="25"/>
    </location>
</feature>
<dbReference type="AlphaFoldDB" id="A0A315XWU1"/>
<feature type="transmembrane region" description="Helical" evidence="2">
    <location>
        <begin position="61"/>
        <end position="79"/>
    </location>
</feature>
<feature type="transmembrane region" description="Helical" evidence="2">
    <location>
        <begin position="86"/>
        <end position="107"/>
    </location>
</feature>
<feature type="domain" description="Sensor histidine kinase NatK-like C-terminal" evidence="3">
    <location>
        <begin position="328"/>
        <end position="422"/>
    </location>
</feature>
<dbReference type="InterPro" id="IPR032834">
    <property type="entry name" value="NatK-like_C"/>
</dbReference>
<dbReference type="EMBL" id="QGDI01000011">
    <property type="protein sequence ID" value="PWJ11096.1"/>
    <property type="molecule type" value="Genomic_DNA"/>
</dbReference>
<dbReference type="OrthoDB" id="1815560at2"/>
<dbReference type="RefSeq" id="WP_109727461.1">
    <property type="nucleotide sequence ID" value="NZ_CAMOTJ010000036.1"/>
</dbReference>
<dbReference type="CDD" id="cd16935">
    <property type="entry name" value="HATPase_AgrC-ComD-like"/>
    <property type="match status" value="1"/>
</dbReference>
<organism evidence="4 5">
    <name type="scientific">Ruminococcus flavefaciens</name>
    <dbReference type="NCBI Taxonomy" id="1265"/>
    <lineage>
        <taxon>Bacteria</taxon>
        <taxon>Bacillati</taxon>
        <taxon>Bacillota</taxon>
        <taxon>Clostridia</taxon>
        <taxon>Eubacteriales</taxon>
        <taxon>Oscillospiraceae</taxon>
        <taxon>Ruminococcus</taxon>
    </lineage>
</organism>
<evidence type="ECO:0000313" key="4">
    <source>
        <dbReference type="EMBL" id="PWJ11096.1"/>
    </source>
</evidence>
<dbReference type="Gene3D" id="3.30.565.10">
    <property type="entry name" value="Histidine kinase-like ATPase, C-terminal domain"/>
    <property type="match status" value="1"/>
</dbReference>
<keyword evidence="4" id="KW-0418">Kinase</keyword>
<evidence type="ECO:0000256" key="2">
    <source>
        <dbReference type="SAM" id="Phobius"/>
    </source>
</evidence>
<gene>
    <name evidence="4" type="ORF">IE37_02745</name>
</gene>
<reference evidence="4 5" key="1">
    <citation type="submission" date="2018-05" db="EMBL/GenBank/DDBJ databases">
        <title>The Hungate 1000. A catalogue of reference genomes from the rumen microbiome.</title>
        <authorList>
            <person name="Kelly W."/>
        </authorList>
    </citation>
    <scope>NUCLEOTIDE SEQUENCE [LARGE SCALE GENOMIC DNA]</scope>
    <source>
        <strain evidence="4 5">SAb67</strain>
    </source>
</reference>
<accession>A0A315XWU1</accession>
<keyword evidence="4" id="KW-0808">Transferase</keyword>
<evidence type="ECO:0000313" key="5">
    <source>
        <dbReference type="Proteomes" id="UP000245720"/>
    </source>
</evidence>
<keyword evidence="2" id="KW-1133">Transmembrane helix</keyword>
<feature type="transmembrane region" description="Helical" evidence="2">
    <location>
        <begin position="127"/>
        <end position="148"/>
    </location>
</feature>
<dbReference type="PANTHER" id="PTHR40448:SF1">
    <property type="entry name" value="TWO-COMPONENT SENSOR HISTIDINE KINASE"/>
    <property type="match status" value="1"/>
</dbReference>
<evidence type="ECO:0000256" key="1">
    <source>
        <dbReference type="SAM" id="Coils"/>
    </source>
</evidence>
<dbReference type="SUPFAM" id="SSF55874">
    <property type="entry name" value="ATPase domain of HSP90 chaperone/DNA topoisomerase II/histidine kinase"/>
    <property type="match status" value="1"/>
</dbReference>
<feature type="coiled-coil region" evidence="1">
    <location>
        <begin position="218"/>
        <end position="245"/>
    </location>
</feature>
<keyword evidence="2" id="KW-0472">Membrane</keyword>
<keyword evidence="1" id="KW-0175">Coiled coil</keyword>
<feature type="transmembrane region" description="Helical" evidence="2">
    <location>
        <begin position="160"/>
        <end position="183"/>
    </location>
</feature>
<dbReference type="GO" id="GO:0042802">
    <property type="term" value="F:identical protein binding"/>
    <property type="evidence" value="ECO:0007669"/>
    <property type="project" value="TreeGrafter"/>
</dbReference>
<evidence type="ECO:0000259" key="3">
    <source>
        <dbReference type="Pfam" id="PF14501"/>
    </source>
</evidence>
<dbReference type="Proteomes" id="UP000245720">
    <property type="component" value="Unassembled WGS sequence"/>
</dbReference>
<dbReference type="Pfam" id="PF14501">
    <property type="entry name" value="HATPase_c_5"/>
    <property type="match status" value="1"/>
</dbReference>
<name>A0A315XWU1_RUMFL</name>